<feature type="region of interest" description="Disordered" evidence="1">
    <location>
        <begin position="64"/>
        <end position="85"/>
    </location>
</feature>
<organism evidence="2 3">
    <name type="scientific">Fuerstiella marisgermanici</name>
    <dbReference type="NCBI Taxonomy" id="1891926"/>
    <lineage>
        <taxon>Bacteria</taxon>
        <taxon>Pseudomonadati</taxon>
        <taxon>Planctomycetota</taxon>
        <taxon>Planctomycetia</taxon>
        <taxon>Planctomycetales</taxon>
        <taxon>Planctomycetaceae</taxon>
        <taxon>Fuerstiella</taxon>
    </lineage>
</organism>
<dbReference type="AlphaFoldDB" id="A0A1P8WER9"/>
<name>A0A1P8WER9_9PLAN</name>
<sequence>MHYPNPTTSFRNAGRWLAIVAMSVLVCGKLVHLEQESAGCCAGEDLHVEAGNSPQLKPCPFGCLHHETPENSDQPEDNEPSHDEHQCSICSVLSHVTESPAIVDVPDESRLVVGTVPFESASAKTAVFFSVRPRGPPIEA</sequence>
<dbReference type="RefSeq" id="WP_077024169.1">
    <property type="nucleotide sequence ID" value="NZ_CP017641.1"/>
</dbReference>
<dbReference type="Proteomes" id="UP000187735">
    <property type="component" value="Chromosome"/>
</dbReference>
<dbReference type="KEGG" id="fmr:Fuma_02176"/>
<gene>
    <name evidence="2" type="ORF">Fuma_02176</name>
</gene>
<accession>A0A1P8WER9</accession>
<reference evidence="2 3" key="1">
    <citation type="journal article" date="2016" name="Front. Microbiol.">
        <title>Fuerstia marisgermanicae gen. nov., sp. nov., an Unusual Member of the Phylum Planctomycetes from the German Wadden Sea.</title>
        <authorList>
            <person name="Kohn T."/>
            <person name="Heuer A."/>
            <person name="Jogler M."/>
            <person name="Vollmers J."/>
            <person name="Boedeker C."/>
            <person name="Bunk B."/>
            <person name="Rast P."/>
            <person name="Borchert D."/>
            <person name="Glockner I."/>
            <person name="Freese H.M."/>
            <person name="Klenk H.P."/>
            <person name="Overmann J."/>
            <person name="Kaster A.K."/>
            <person name="Rohde M."/>
            <person name="Wiegand S."/>
            <person name="Jogler C."/>
        </authorList>
    </citation>
    <scope>NUCLEOTIDE SEQUENCE [LARGE SCALE GENOMIC DNA]</scope>
    <source>
        <strain evidence="2 3">NH11</strain>
    </source>
</reference>
<evidence type="ECO:0000313" key="2">
    <source>
        <dbReference type="EMBL" id="APZ92565.1"/>
    </source>
</evidence>
<proteinExistence type="predicted"/>
<evidence type="ECO:0000313" key="3">
    <source>
        <dbReference type="Proteomes" id="UP000187735"/>
    </source>
</evidence>
<evidence type="ECO:0000256" key="1">
    <source>
        <dbReference type="SAM" id="MobiDB-lite"/>
    </source>
</evidence>
<dbReference type="STRING" id="1891926.Fuma_02176"/>
<keyword evidence="3" id="KW-1185">Reference proteome</keyword>
<evidence type="ECO:0008006" key="4">
    <source>
        <dbReference type="Google" id="ProtNLM"/>
    </source>
</evidence>
<dbReference type="EMBL" id="CP017641">
    <property type="protein sequence ID" value="APZ92565.1"/>
    <property type="molecule type" value="Genomic_DNA"/>
</dbReference>
<protein>
    <recommendedName>
        <fullName evidence="4">DUF2946 domain-containing protein</fullName>
    </recommendedName>
</protein>